<name>A0A0C9VQ74_SPHS4</name>
<accession>A0A0C9VQ74</accession>
<proteinExistence type="predicted"/>
<protein>
    <submittedName>
        <fullName evidence="1">Uncharacterized protein</fullName>
    </submittedName>
</protein>
<keyword evidence="2" id="KW-1185">Reference proteome</keyword>
<organism evidence="1 2">
    <name type="scientific">Sphaerobolus stellatus (strain SS14)</name>
    <dbReference type="NCBI Taxonomy" id="990650"/>
    <lineage>
        <taxon>Eukaryota</taxon>
        <taxon>Fungi</taxon>
        <taxon>Dikarya</taxon>
        <taxon>Basidiomycota</taxon>
        <taxon>Agaricomycotina</taxon>
        <taxon>Agaricomycetes</taxon>
        <taxon>Phallomycetidae</taxon>
        <taxon>Geastrales</taxon>
        <taxon>Sphaerobolaceae</taxon>
        <taxon>Sphaerobolus</taxon>
    </lineage>
</organism>
<dbReference type="AlphaFoldDB" id="A0A0C9VQ74"/>
<evidence type="ECO:0000313" key="1">
    <source>
        <dbReference type="EMBL" id="KIJ40355.1"/>
    </source>
</evidence>
<dbReference type="HOGENOM" id="CLU_973769_0_0_1"/>
<evidence type="ECO:0000313" key="2">
    <source>
        <dbReference type="Proteomes" id="UP000054279"/>
    </source>
</evidence>
<gene>
    <name evidence="1" type="ORF">M422DRAFT_49265</name>
</gene>
<dbReference type="EMBL" id="KN837145">
    <property type="protein sequence ID" value="KIJ40355.1"/>
    <property type="molecule type" value="Genomic_DNA"/>
</dbReference>
<dbReference type="Proteomes" id="UP000054279">
    <property type="component" value="Unassembled WGS sequence"/>
</dbReference>
<sequence>MSMNLRHIKLPTSIMPEFTIHGFNYTTTILGGWEEKPLHGPDSSINLIYNQGPLRADAKLRLLLKEQLKALKSYSTEGTMPTLPYILSLLRLALMQLVDIGGLYEHEALNVISKTTPYYGLIQAHTYTKQYLVDIEMDLLDPFRRAHLRYGLVEVQSVLTSSGWIKLISIQMLPHRLHMRHMRVHLFWVDGKLKEAEVDRHMQSMLIANLTFDEQLNRRIELGIQTKVESFSGPEYQAMLQCEASECEHLAQEEQEVEPDEPEAPCSRMPFICLITACFVCLLKTL</sequence>
<reference evidence="1 2" key="1">
    <citation type="submission" date="2014-06" db="EMBL/GenBank/DDBJ databases">
        <title>Evolutionary Origins and Diversification of the Mycorrhizal Mutualists.</title>
        <authorList>
            <consortium name="DOE Joint Genome Institute"/>
            <consortium name="Mycorrhizal Genomics Consortium"/>
            <person name="Kohler A."/>
            <person name="Kuo A."/>
            <person name="Nagy L.G."/>
            <person name="Floudas D."/>
            <person name="Copeland A."/>
            <person name="Barry K.W."/>
            <person name="Cichocki N."/>
            <person name="Veneault-Fourrey C."/>
            <person name="LaButti K."/>
            <person name="Lindquist E.A."/>
            <person name="Lipzen A."/>
            <person name="Lundell T."/>
            <person name="Morin E."/>
            <person name="Murat C."/>
            <person name="Riley R."/>
            <person name="Ohm R."/>
            <person name="Sun H."/>
            <person name="Tunlid A."/>
            <person name="Henrissat B."/>
            <person name="Grigoriev I.V."/>
            <person name="Hibbett D.S."/>
            <person name="Martin F."/>
        </authorList>
    </citation>
    <scope>NUCLEOTIDE SEQUENCE [LARGE SCALE GENOMIC DNA]</scope>
    <source>
        <strain evidence="1 2">SS14</strain>
    </source>
</reference>